<dbReference type="RefSeq" id="WP_129047240.1">
    <property type="nucleotide sequence ID" value="NZ_SDHX01000001.1"/>
</dbReference>
<evidence type="ECO:0000256" key="2">
    <source>
        <dbReference type="ARBA" id="ARBA00022801"/>
    </source>
</evidence>
<dbReference type="Proteomes" id="UP000290218">
    <property type="component" value="Unassembled WGS sequence"/>
</dbReference>
<comment type="caution">
    <text evidence="9">The sequence shown here is derived from an EMBL/GenBank/DDBJ whole genome shotgun (WGS) entry which is preliminary data.</text>
</comment>
<evidence type="ECO:0000313" key="10">
    <source>
        <dbReference type="Proteomes" id="UP000290218"/>
    </source>
</evidence>
<evidence type="ECO:0000256" key="3">
    <source>
        <dbReference type="ARBA" id="ARBA00023001"/>
    </source>
</evidence>
<comment type="similarity">
    <text evidence="1 7">Belongs to the glycosyl hydrolase 5 (cellulase A) family.</text>
</comment>
<dbReference type="GO" id="GO:0008422">
    <property type="term" value="F:beta-glucosidase activity"/>
    <property type="evidence" value="ECO:0007669"/>
    <property type="project" value="TreeGrafter"/>
</dbReference>
<reference evidence="9 10" key="1">
    <citation type="submission" date="2019-01" db="EMBL/GenBank/DDBJ databases">
        <title>Lacunisphaera sp. strain TWA-58.</title>
        <authorList>
            <person name="Chen W.-M."/>
        </authorList>
    </citation>
    <scope>NUCLEOTIDE SEQUENCE [LARGE SCALE GENOMIC DNA]</scope>
    <source>
        <strain evidence="9 10">TWA-58</strain>
    </source>
</reference>
<protein>
    <recommendedName>
        <fullName evidence="8">Glycoside hydrolase family 5 domain-containing protein</fullName>
    </recommendedName>
</protein>
<dbReference type="GO" id="GO:0009986">
    <property type="term" value="C:cell surface"/>
    <property type="evidence" value="ECO:0007669"/>
    <property type="project" value="TreeGrafter"/>
</dbReference>
<evidence type="ECO:0000256" key="1">
    <source>
        <dbReference type="ARBA" id="ARBA00005641"/>
    </source>
</evidence>
<evidence type="ECO:0000256" key="6">
    <source>
        <dbReference type="ARBA" id="ARBA00023326"/>
    </source>
</evidence>
<accession>A0A4Q1CA40</accession>
<evidence type="ECO:0000313" key="9">
    <source>
        <dbReference type="EMBL" id="RXK55874.1"/>
    </source>
</evidence>
<dbReference type="Gene3D" id="3.20.20.80">
    <property type="entry name" value="Glycosidases"/>
    <property type="match status" value="1"/>
</dbReference>
<gene>
    <name evidence="9" type="ORF">ESB00_08320</name>
</gene>
<dbReference type="GO" id="GO:0005576">
    <property type="term" value="C:extracellular region"/>
    <property type="evidence" value="ECO:0007669"/>
    <property type="project" value="TreeGrafter"/>
</dbReference>
<dbReference type="GO" id="GO:0030245">
    <property type="term" value="P:cellulose catabolic process"/>
    <property type="evidence" value="ECO:0007669"/>
    <property type="project" value="UniProtKB-KW"/>
</dbReference>
<evidence type="ECO:0000256" key="4">
    <source>
        <dbReference type="ARBA" id="ARBA00023277"/>
    </source>
</evidence>
<dbReference type="EMBL" id="SDHX01000001">
    <property type="protein sequence ID" value="RXK55874.1"/>
    <property type="molecule type" value="Genomic_DNA"/>
</dbReference>
<keyword evidence="3" id="KW-0136">Cellulose degradation</keyword>
<organism evidence="9 10">
    <name type="scientific">Oleiharenicola lentus</name>
    <dbReference type="NCBI Taxonomy" id="2508720"/>
    <lineage>
        <taxon>Bacteria</taxon>
        <taxon>Pseudomonadati</taxon>
        <taxon>Verrucomicrobiota</taxon>
        <taxon>Opitutia</taxon>
        <taxon>Opitutales</taxon>
        <taxon>Opitutaceae</taxon>
        <taxon>Oleiharenicola</taxon>
    </lineage>
</organism>
<dbReference type="PANTHER" id="PTHR31297:SF41">
    <property type="entry name" value="ENDOGLUCANASE, PUTATIVE (AFU_ORTHOLOGUE AFUA_5G01830)-RELATED"/>
    <property type="match status" value="1"/>
</dbReference>
<evidence type="ECO:0000259" key="8">
    <source>
        <dbReference type="Pfam" id="PF00150"/>
    </source>
</evidence>
<keyword evidence="2 7" id="KW-0378">Hydrolase</keyword>
<name>A0A4Q1CA40_9BACT</name>
<dbReference type="InterPro" id="IPR050386">
    <property type="entry name" value="Glycosyl_hydrolase_5"/>
</dbReference>
<keyword evidence="4" id="KW-0119">Carbohydrate metabolism</keyword>
<proteinExistence type="inferred from homology"/>
<dbReference type="Pfam" id="PF00150">
    <property type="entry name" value="Cellulase"/>
    <property type="match status" value="1"/>
</dbReference>
<feature type="domain" description="Glycoside hydrolase family 5" evidence="8">
    <location>
        <begin position="40"/>
        <end position="301"/>
    </location>
</feature>
<keyword evidence="5 7" id="KW-0326">Glycosidase</keyword>
<sequence>MSTAPIRRRGFNLPEMFLGPDDLRWADMIRGPRGRFRETDFAWIAEWGFNFVRLPLSYRWWAGADDPDRINEAALAPVDEAVTWAERCGLRLALALHHAPGFCINPPPRPDRFDLWRDAEARGCFEQHWQTLARRYRGIAPERLEFNLLNEPAHCTPAEHEPVMRAAIRAIRAISPARAILLDGRAAGTTPCSELADVPDSIQCCRGYWPAEVTHHMAWWASEPSLTPAWPMRLADGAEATRESLRARFAPWRELSAQGVPVLCGELGAWHRTPHAVFLRWLEDQLDVLREFGCGWALWNFRGSFGVLDSTRTDVAYEDWHGVPLDRALLTLLQRF</sequence>
<dbReference type="InterPro" id="IPR001547">
    <property type="entry name" value="Glyco_hydro_5"/>
</dbReference>
<dbReference type="SUPFAM" id="SSF51445">
    <property type="entry name" value="(Trans)glycosidases"/>
    <property type="match status" value="1"/>
</dbReference>
<evidence type="ECO:0000256" key="7">
    <source>
        <dbReference type="RuleBase" id="RU361153"/>
    </source>
</evidence>
<dbReference type="InterPro" id="IPR017853">
    <property type="entry name" value="GH"/>
</dbReference>
<keyword evidence="10" id="KW-1185">Reference proteome</keyword>
<evidence type="ECO:0000256" key="5">
    <source>
        <dbReference type="ARBA" id="ARBA00023295"/>
    </source>
</evidence>
<keyword evidence="6" id="KW-0624">Polysaccharide degradation</keyword>
<dbReference type="OrthoDB" id="9800475at2"/>
<dbReference type="AlphaFoldDB" id="A0A4Q1CA40"/>
<dbReference type="PANTHER" id="PTHR31297">
    <property type="entry name" value="GLUCAN ENDO-1,6-BETA-GLUCOSIDASE B"/>
    <property type="match status" value="1"/>
</dbReference>